<dbReference type="InterPro" id="IPR038765">
    <property type="entry name" value="Papain-like_cys_pep_sf"/>
</dbReference>
<dbReference type="InterPro" id="IPR001447">
    <property type="entry name" value="Arylamine_N-AcTrfase"/>
</dbReference>
<dbReference type="SUPFAM" id="SSF54001">
    <property type="entry name" value="Cysteine proteinases"/>
    <property type="match status" value="1"/>
</dbReference>
<accession>A0ABS5L7P4</accession>
<evidence type="ECO:0000313" key="4">
    <source>
        <dbReference type="Proteomes" id="UP000730482"/>
    </source>
</evidence>
<dbReference type="PRINTS" id="PR01543">
    <property type="entry name" value="ANATRNSFRASE"/>
</dbReference>
<name>A0ABS5L7P4_9ACTN</name>
<evidence type="ECO:0000313" key="3">
    <source>
        <dbReference type="EMBL" id="MBS2554396.1"/>
    </source>
</evidence>
<dbReference type="PANTHER" id="PTHR11786">
    <property type="entry name" value="N-HYDROXYARYLAMINE O-ACETYLTRANSFERASE"/>
    <property type="match status" value="1"/>
</dbReference>
<dbReference type="RefSeq" id="WP_212021809.1">
    <property type="nucleotide sequence ID" value="NZ_JAAFYZ010000366.1"/>
</dbReference>
<comment type="caution">
    <text evidence="3">The sequence shown here is derived from an EMBL/GenBank/DDBJ whole genome shotgun (WGS) entry which is preliminary data.</text>
</comment>
<reference evidence="3 4" key="1">
    <citation type="submission" date="2020-02" db="EMBL/GenBank/DDBJ databases">
        <title>Acidophilic actinobacteria isolated from forest soil.</title>
        <authorList>
            <person name="Golinska P."/>
        </authorList>
    </citation>
    <scope>NUCLEOTIDE SEQUENCE [LARGE SCALE GENOMIC DNA]</scope>
    <source>
        <strain evidence="3 4">NL8</strain>
    </source>
</reference>
<dbReference type="Proteomes" id="UP000730482">
    <property type="component" value="Unassembled WGS sequence"/>
</dbReference>
<evidence type="ECO:0000256" key="1">
    <source>
        <dbReference type="ARBA" id="ARBA00006547"/>
    </source>
</evidence>
<dbReference type="Pfam" id="PF00797">
    <property type="entry name" value="Acetyltransf_2"/>
    <property type="match status" value="1"/>
</dbReference>
<dbReference type="InterPro" id="IPR053710">
    <property type="entry name" value="Arylamine_NAT_domain_sf"/>
</dbReference>
<protein>
    <submittedName>
        <fullName evidence="3">Arylamine N-acetyltransferase</fullName>
    </submittedName>
</protein>
<dbReference type="EMBL" id="JAAFYZ010000366">
    <property type="protein sequence ID" value="MBS2554396.1"/>
    <property type="molecule type" value="Genomic_DNA"/>
</dbReference>
<proteinExistence type="inferred from homology"/>
<sequence length="275" mass="30418">MAPTHALNHEQVAAYLERIGIAGPSAAPDTATLRRLHTAHLHTVPFENLSIHLGEPVVLDGTALFEKLVERRRGGFCYELNGLFALLLEALGYRVHRLSARTFSTAHGYSPPLDHLALQVTDDTGTTWLADVGFGRHTEFPLRFDDRTDQKDPGSLFRIAENDDAEFTVLRDGEAQYRVDPKPLALTDFTQACWWQCTSPESHFTQSVVCSRLTGDDDDSGGGRLTLTGDQLIATDGAGQRQVEDVTSDEQLLRLLRDRFGIELAKAPRLPIGRS</sequence>
<gene>
    <name evidence="3" type="ORF">KGQ19_46830</name>
</gene>
<organism evidence="3 4">
    <name type="scientific">Catenulispora pinistramenti</name>
    <dbReference type="NCBI Taxonomy" id="2705254"/>
    <lineage>
        <taxon>Bacteria</taxon>
        <taxon>Bacillati</taxon>
        <taxon>Actinomycetota</taxon>
        <taxon>Actinomycetes</taxon>
        <taxon>Catenulisporales</taxon>
        <taxon>Catenulisporaceae</taxon>
        <taxon>Catenulispora</taxon>
    </lineage>
</organism>
<evidence type="ECO:0000256" key="2">
    <source>
        <dbReference type="RuleBase" id="RU003452"/>
    </source>
</evidence>
<comment type="similarity">
    <text evidence="1 2">Belongs to the arylamine N-acetyltransferase family.</text>
</comment>
<keyword evidence="4" id="KW-1185">Reference proteome</keyword>
<dbReference type="PANTHER" id="PTHR11786:SF0">
    <property type="entry name" value="ARYLAMINE N-ACETYLTRANSFERASE 4-RELATED"/>
    <property type="match status" value="1"/>
</dbReference>
<dbReference type="Gene3D" id="3.30.2140.20">
    <property type="match status" value="1"/>
</dbReference>